<keyword evidence="2" id="KW-1185">Reference proteome</keyword>
<reference evidence="1 2" key="1">
    <citation type="journal article" date="2023" name="BMC Biol.">
        <title>The compact genome of the sponge Oopsacas minuta (Hexactinellida) is lacking key metazoan core genes.</title>
        <authorList>
            <person name="Santini S."/>
            <person name="Schenkelaars Q."/>
            <person name="Jourda C."/>
            <person name="Duchesne M."/>
            <person name="Belahbib H."/>
            <person name="Rocher C."/>
            <person name="Selva M."/>
            <person name="Riesgo A."/>
            <person name="Vervoort M."/>
            <person name="Leys S.P."/>
            <person name="Kodjabachian L."/>
            <person name="Le Bivic A."/>
            <person name="Borchiellini C."/>
            <person name="Claverie J.M."/>
            <person name="Renard E."/>
        </authorList>
    </citation>
    <scope>NUCLEOTIDE SEQUENCE [LARGE SCALE GENOMIC DNA]</scope>
    <source>
        <strain evidence="1">SPO-2</strain>
    </source>
</reference>
<dbReference type="AlphaFoldDB" id="A0AAV7KKH3"/>
<accession>A0AAV7KKH3</accession>
<sequence length="113" mass="12992">MNIIPGVGYGEETASRDSVVRAFRRSNHTYDALHYLLLFPSRDDVWQQNIPHQNGKRNVTTMGYYSYRLMVRSSQSPLHLSGIPFHQVRCRYVGRDSTAATELHHSQTNEDPS</sequence>
<name>A0AAV7KKH3_9METZ</name>
<organism evidence="1 2">
    <name type="scientific">Oopsacas minuta</name>
    <dbReference type="NCBI Taxonomy" id="111878"/>
    <lineage>
        <taxon>Eukaryota</taxon>
        <taxon>Metazoa</taxon>
        <taxon>Porifera</taxon>
        <taxon>Hexactinellida</taxon>
        <taxon>Hexasterophora</taxon>
        <taxon>Lyssacinosida</taxon>
        <taxon>Leucopsacidae</taxon>
        <taxon>Oopsacas</taxon>
    </lineage>
</organism>
<protein>
    <submittedName>
        <fullName evidence="1">Uncharacterized protein</fullName>
    </submittedName>
</protein>
<dbReference type="Proteomes" id="UP001165289">
    <property type="component" value="Unassembled WGS sequence"/>
</dbReference>
<evidence type="ECO:0000313" key="2">
    <source>
        <dbReference type="Proteomes" id="UP001165289"/>
    </source>
</evidence>
<gene>
    <name evidence="1" type="ORF">LOD99_13343</name>
</gene>
<dbReference type="EMBL" id="JAKMXF010000011">
    <property type="protein sequence ID" value="KAI6661470.1"/>
    <property type="molecule type" value="Genomic_DNA"/>
</dbReference>
<proteinExistence type="predicted"/>
<evidence type="ECO:0000313" key="1">
    <source>
        <dbReference type="EMBL" id="KAI6661470.1"/>
    </source>
</evidence>
<comment type="caution">
    <text evidence="1">The sequence shown here is derived from an EMBL/GenBank/DDBJ whole genome shotgun (WGS) entry which is preliminary data.</text>
</comment>